<dbReference type="PROSITE" id="PS50294">
    <property type="entry name" value="WD_REPEATS_REGION"/>
    <property type="match status" value="2"/>
</dbReference>
<dbReference type="Proteomes" id="UP000639772">
    <property type="component" value="Chromosome 13"/>
</dbReference>
<sequence>MIPTLSPSTLIASVSTSSSTTSTSASTSASCSDEAYSVLSHPSLSSLHSLLPHLDPLLPVSASFLYLSTLSPSSASAATPPLAISATSLCLYSATQSRLSVYDLSSLRLVESLPFPSGAGATKSLALSSDDSTLFTAHQDGRIRVYRRSPRSGLHRFLNSLPTTTDILLRLPNPKNQVTIRRHCKRLWIQHADAVSSLASCGSGHLYSVSWDKTLKIWSISGLRCLESVPAHDDAVNAVTVAHDGTVYTGSADRKIRVWAKRAGEKRHQIVVTLERHRSAVNALALNGDGSVLYSGACDRSILVWEREDSAEYMVVTGALRGHDGAILSLACAGNVVVSGSGDLAIRVWRRAAEGRGYSCLAVMEGHARGIRSLVVVRFPVAGANDEEEEQYRVCSGSLDGEIRVWQVCVSPVTCFVNSNTATKTFL</sequence>
<keyword evidence="1 3" id="KW-0853">WD repeat</keyword>
<organism evidence="4 5">
    <name type="scientific">Vanilla planifolia</name>
    <name type="common">Vanilla</name>
    <dbReference type="NCBI Taxonomy" id="51239"/>
    <lineage>
        <taxon>Eukaryota</taxon>
        <taxon>Viridiplantae</taxon>
        <taxon>Streptophyta</taxon>
        <taxon>Embryophyta</taxon>
        <taxon>Tracheophyta</taxon>
        <taxon>Spermatophyta</taxon>
        <taxon>Magnoliopsida</taxon>
        <taxon>Liliopsida</taxon>
        <taxon>Asparagales</taxon>
        <taxon>Orchidaceae</taxon>
        <taxon>Vanilloideae</taxon>
        <taxon>Vanilleae</taxon>
        <taxon>Vanilla</taxon>
    </lineage>
</organism>
<dbReference type="PANTHER" id="PTHR22844">
    <property type="entry name" value="F-BOX AND WD40 DOMAIN PROTEIN"/>
    <property type="match status" value="1"/>
</dbReference>
<dbReference type="SMART" id="SM00320">
    <property type="entry name" value="WD40"/>
    <property type="match status" value="6"/>
</dbReference>
<dbReference type="PANTHER" id="PTHR22844:SF199">
    <property type="entry name" value="F21J9.19"/>
    <property type="match status" value="1"/>
</dbReference>
<dbReference type="OrthoDB" id="674604at2759"/>
<dbReference type="Pfam" id="PF00400">
    <property type="entry name" value="WD40"/>
    <property type="match status" value="6"/>
</dbReference>
<dbReference type="InterPro" id="IPR045182">
    <property type="entry name" value="JINGUBANG-like"/>
</dbReference>
<evidence type="ECO:0000256" key="1">
    <source>
        <dbReference type="ARBA" id="ARBA00022574"/>
    </source>
</evidence>
<feature type="repeat" description="WD" evidence="3">
    <location>
        <begin position="274"/>
        <end position="315"/>
    </location>
</feature>
<dbReference type="FunFam" id="2.130.10.10:FF:000775">
    <property type="entry name" value="BnaA09g28200D protein"/>
    <property type="match status" value="1"/>
</dbReference>
<dbReference type="InterPro" id="IPR015943">
    <property type="entry name" value="WD40/YVTN_repeat-like_dom_sf"/>
</dbReference>
<dbReference type="PROSITE" id="PS50082">
    <property type="entry name" value="WD_REPEATS_2"/>
    <property type="match status" value="3"/>
</dbReference>
<dbReference type="PRINTS" id="PR00320">
    <property type="entry name" value="GPROTEINBRPT"/>
</dbReference>
<gene>
    <name evidence="4" type="ORF">HPP92_024211</name>
</gene>
<evidence type="ECO:0000313" key="4">
    <source>
        <dbReference type="EMBL" id="KAG0456423.1"/>
    </source>
</evidence>
<dbReference type="InterPro" id="IPR036322">
    <property type="entry name" value="WD40_repeat_dom_sf"/>
</dbReference>
<proteinExistence type="predicted"/>
<dbReference type="SUPFAM" id="SSF50978">
    <property type="entry name" value="WD40 repeat-like"/>
    <property type="match status" value="1"/>
</dbReference>
<dbReference type="InterPro" id="IPR001680">
    <property type="entry name" value="WD40_rpt"/>
</dbReference>
<comment type="caution">
    <text evidence="4">The sequence shown here is derived from an EMBL/GenBank/DDBJ whole genome shotgun (WGS) entry which is preliminary data.</text>
</comment>
<dbReference type="EMBL" id="JADCNM010000013">
    <property type="protein sequence ID" value="KAG0456423.1"/>
    <property type="molecule type" value="Genomic_DNA"/>
</dbReference>
<feature type="repeat" description="WD" evidence="3">
    <location>
        <begin position="320"/>
        <end position="349"/>
    </location>
</feature>
<protein>
    <submittedName>
        <fullName evidence="4">Uncharacterized protein</fullName>
    </submittedName>
</protein>
<accession>A0A835PSC8</accession>
<reference evidence="4 5" key="1">
    <citation type="journal article" date="2020" name="Nat. Food">
        <title>A phased Vanilla planifolia genome enables genetic improvement of flavour and production.</title>
        <authorList>
            <person name="Hasing T."/>
            <person name="Tang H."/>
            <person name="Brym M."/>
            <person name="Khazi F."/>
            <person name="Huang T."/>
            <person name="Chambers A.H."/>
        </authorList>
    </citation>
    <scope>NUCLEOTIDE SEQUENCE [LARGE SCALE GENOMIC DNA]</scope>
    <source>
        <tissue evidence="4">Leaf</tissue>
    </source>
</reference>
<name>A0A835PSC8_VANPL</name>
<evidence type="ECO:0000313" key="5">
    <source>
        <dbReference type="Proteomes" id="UP000639772"/>
    </source>
</evidence>
<dbReference type="AlphaFoldDB" id="A0A835PSC8"/>
<keyword evidence="2" id="KW-0677">Repeat</keyword>
<feature type="repeat" description="WD" evidence="3">
    <location>
        <begin position="229"/>
        <end position="269"/>
    </location>
</feature>
<evidence type="ECO:0000256" key="3">
    <source>
        <dbReference type="PROSITE-ProRule" id="PRU00221"/>
    </source>
</evidence>
<dbReference type="InterPro" id="IPR020472">
    <property type="entry name" value="WD40_PAC1"/>
</dbReference>
<evidence type="ECO:0000256" key="2">
    <source>
        <dbReference type="ARBA" id="ARBA00022737"/>
    </source>
</evidence>
<dbReference type="Gene3D" id="2.130.10.10">
    <property type="entry name" value="YVTN repeat-like/Quinoprotein amine dehydrogenase"/>
    <property type="match status" value="2"/>
</dbReference>